<dbReference type="SUPFAM" id="SSF63411">
    <property type="entry name" value="LuxS/MPP-like metallohydrolase"/>
    <property type="match status" value="2"/>
</dbReference>
<dbReference type="InterPro" id="IPR007863">
    <property type="entry name" value="Peptidase_M16_C"/>
</dbReference>
<evidence type="ECO:0000259" key="3">
    <source>
        <dbReference type="Pfam" id="PF05193"/>
    </source>
</evidence>
<dbReference type="Gene3D" id="3.30.830.10">
    <property type="entry name" value="Metalloenzyme, LuxS/M16 peptidase-like"/>
    <property type="match status" value="2"/>
</dbReference>
<dbReference type="KEGG" id="dpr:Despr_2338"/>
<dbReference type="PANTHER" id="PTHR11851">
    <property type="entry name" value="METALLOPROTEASE"/>
    <property type="match status" value="1"/>
</dbReference>
<dbReference type="InterPro" id="IPR011249">
    <property type="entry name" value="Metalloenz_LuxS/M16"/>
</dbReference>
<dbReference type="Proteomes" id="UP000006365">
    <property type="component" value="Chromosome"/>
</dbReference>
<gene>
    <name evidence="4" type="ordered locus">Despr_2338</name>
</gene>
<dbReference type="RefSeq" id="WP_015725016.1">
    <property type="nucleotide sequence ID" value="NC_014972.1"/>
</dbReference>
<organism evidence="4 5">
    <name type="scientific">Desulfobulbus propionicus (strain ATCC 33891 / DSM 2032 / VKM B-1956 / 1pr3)</name>
    <dbReference type="NCBI Taxonomy" id="577650"/>
    <lineage>
        <taxon>Bacteria</taxon>
        <taxon>Pseudomonadati</taxon>
        <taxon>Thermodesulfobacteriota</taxon>
        <taxon>Desulfobulbia</taxon>
        <taxon>Desulfobulbales</taxon>
        <taxon>Desulfobulbaceae</taxon>
        <taxon>Desulfobulbus</taxon>
    </lineage>
</organism>
<sequence length="429" mass="47859">MVEQSVLENRIRVVTKRMEGVRSISLGFLMATGSMDEPEGQSGIAHLTEHLMFDGTERRSNEEIARMMDVTGGQVGGFTSRDYTCFTTTVLDDYRTYLIDLMGDILLNSQFADHAVHQEKETIIRELSAQLDRPDICAHERLKSHIWQGHPLGRPIGGSIASVARLQRQNVVDFFKANYQPRRLIVAAAGNVNHQDLVTNVADAFWMMKDDGKADTKSLRPVFHRGVTVECKGVSHVYFSIGLKASPYAANERYLIHLFTVVLGGGMSSRLFRKLRQELGMVYEISAEYQAYDDDGVIVIEGSTATELLHSVISQILLEIRGMASGVLPITEEELWVAKMQLNGQHIISQENSHTCMGSLATQAFYFDRFIDSEEICSQINEVNIDIINTITTSALCYGLQNLAISLIGPSCEPVCNTTILENMIRESL</sequence>
<comment type="similarity">
    <text evidence="1">Belongs to the peptidase M16 family.</text>
</comment>
<keyword evidence="5" id="KW-1185">Reference proteome</keyword>
<dbReference type="PANTHER" id="PTHR11851:SF49">
    <property type="entry name" value="MITOCHONDRIAL-PROCESSING PEPTIDASE SUBUNIT ALPHA"/>
    <property type="match status" value="1"/>
</dbReference>
<feature type="domain" description="Peptidase M16 N-terminal" evidence="2">
    <location>
        <begin position="12"/>
        <end position="157"/>
    </location>
</feature>
<dbReference type="EMBL" id="CP002364">
    <property type="protein sequence ID" value="ADW18479.1"/>
    <property type="molecule type" value="Genomic_DNA"/>
</dbReference>
<name>A0A7U3YN73_DESPD</name>
<evidence type="ECO:0000259" key="2">
    <source>
        <dbReference type="Pfam" id="PF00675"/>
    </source>
</evidence>
<evidence type="ECO:0000313" key="5">
    <source>
        <dbReference type="Proteomes" id="UP000006365"/>
    </source>
</evidence>
<dbReference type="Pfam" id="PF05193">
    <property type="entry name" value="Peptidase_M16_C"/>
    <property type="match status" value="1"/>
</dbReference>
<accession>A0A7U3YN73</accession>
<reference evidence="4 5" key="1">
    <citation type="journal article" date="2011" name="Stand. Genomic Sci.">
        <title>Complete genome sequence of Desulfobulbus propionicus type strain (1pr3).</title>
        <authorList>
            <person name="Pagani I."/>
            <person name="Lapidus A."/>
            <person name="Nolan M."/>
            <person name="Lucas S."/>
            <person name="Hammon N."/>
            <person name="Deshpande S."/>
            <person name="Cheng J.F."/>
            <person name="Chertkov O."/>
            <person name="Davenport K."/>
            <person name="Tapia R."/>
            <person name="Han C."/>
            <person name="Goodwin L."/>
            <person name="Pitluck S."/>
            <person name="Liolios K."/>
            <person name="Mavromatis K."/>
            <person name="Ivanova N."/>
            <person name="Mikhailova N."/>
            <person name="Pati A."/>
            <person name="Chen A."/>
            <person name="Palaniappan K."/>
            <person name="Land M."/>
            <person name="Hauser L."/>
            <person name="Chang Y.J."/>
            <person name="Jeffries C.D."/>
            <person name="Detter J.C."/>
            <person name="Brambilla E."/>
            <person name="Kannan K.P."/>
            <person name="Djao O.D."/>
            <person name="Rohde M."/>
            <person name="Pukall R."/>
            <person name="Spring S."/>
            <person name="Goker M."/>
            <person name="Sikorski J."/>
            <person name="Woyke T."/>
            <person name="Bristow J."/>
            <person name="Eisen J.A."/>
            <person name="Markowitz V."/>
            <person name="Hugenholtz P."/>
            <person name="Kyrpides N.C."/>
            <person name="Klenk H.P."/>
        </authorList>
    </citation>
    <scope>NUCLEOTIDE SEQUENCE [LARGE SCALE GENOMIC DNA]</scope>
    <source>
        <strain evidence="5">ATCC 33891 / DSM 2032 / 1pr3</strain>
    </source>
</reference>
<proteinExistence type="inferred from homology"/>
<dbReference type="GO" id="GO:0046872">
    <property type="term" value="F:metal ion binding"/>
    <property type="evidence" value="ECO:0007669"/>
    <property type="project" value="InterPro"/>
</dbReference>
<dbReference type="InterPro" id="IPR050361">
    <property type="entry name" value="MPP/UQCRC_Complex"/>
</dbReference>
<dbReference type="InterPro" id="IPR011765">
    <property type="entry name" value="Pept_M16_N"/>
</dbReference>
<dbReference type="AlphaFoldDB" id="A0A7U3YN73"/>
<evidence type="ECO:0000256" key="1">
    <source>
        <dbReference type="ARBA" id="ARBA00007261"/>
    </source>
</evidence>
<dbReference type="Pfam" id="PF00675">
    <property type="entry name" value="Peptidase_M16"/>
    <property type="match status" value="1"/>
</dbReference>
<feature type="domain" description="Peptidase M16 C-terminal" evidence="3">
    <location>
        <begin position="166"/>
        <end position="342"/>
    </location>
</feature>
<evidence type="ECO:0000313" key="4">
    <source>
        <dbReference type="EMBL" id="ADW18479.1"/>
    </source>
</evidence>
<protein>
    <submittedName>
        <fullName evidence="4">Peptidase M16 domain protein</fullName>
    </submittedName>
</protein>